<dbReference type="PANTHER" id="PTHR37418">
    <property type="entry name" value="3-KETO-5-AMINOHEXANOATE CLEAVAGE ENZYME-RELATED"/>
    <property type="match status" value="1"/>
</dbReference>
<evidence type="ECO:0000256" key="4">
    <source>
        <dbReference type="ARBA" id="ARBA00022833"/>
    </source>
</evidence>
<dbReference type="AlphaFoldDB" id="X1KEZ8"/>
<evidence type="ECO:0000256" key="3">
    <source>
        <dbReference type="ARBA" id="ARBA00022723"/>
    </source>
</evidence>
<evidence type="ECO:0000256" key="1">
    <source>
        <dbReference type="ARBA" id="ARBA00001947"/>
    </source>
</evidence>
<dbReference type="Gene3D" id="3.20.20.70">
    <property type="entry name" value="Aldolase class I"/>
    <property type="match status" value="1"/>
</dbReference>
<accession>X1KEZ8</accession>
<dbReference type="GO" id="GO:0043720">
    <property type="term" value="F:3-keto-5-aminohexanoate cleavage activity"/>
    <property type="evidence" value="ECO:0007669"/>
    <property type="project" value="InterPro"/>
</dbReference>
<dbReference type="InterPro" id="IPR008567">
    <property type="entry name" value="BKACE"/>
</dbReference>
<dbReference type="GO" id="GO:0046872">
    <property type="term" value="F:metal ion binding"/>
    <property type="evidence" value="ECO:0007669"/>
    <property type="project" value="UniProtKB-KW"/>
</dbReference>
<proteinExistence type="predicted"/>
<sequence>MAKVIVTAAITGGIHTPSMSPYLPITPEQIAEQAIGAYEAGAAVVHIHIRNPETGQPSSDMTLFREILTRIKTKCNLVVCTTTGGGLGMSTEERLKVVPSFKPELASFNGGSINFGLFDIPERMKIEEWKYPWEKQYLKMTEDFIFPNTFKSLQGFARAFTESNTKPELEVYDVG</sequence>
<evidence type="ECO:0000256" key="2">
    <source>
        <dbReference type="ARBA" id="ARBA00022679"/>
    </source>
</evidence>
<evidence type="ECO:0008006" key="6">
    <source>
        <dbReference type="Google" id="ProtNLM"/>
    </source>
</evidence>
<dbReference type="Pfam" id="PF05853">
    <property type="entry name" value="BKACE"/>
    <property type="match status" value="1"/>
</dbReference>
<name>X1KEZ8_9ZZZZ</name>
<feature type="non-terminal residue" evidence="5">
    <location>
        <position position="175"/>
    </location>
</feature>
<dbReference type="InterPro" id="IPR013785">
    <property type="entry name" value="Aldolase_TIM"/>
</dbReference>
<dbReference type="EMBL" id="BARV01004629">
    <property type="protein sequence ID" value="GAI05228.1"/>
    <property type="molecule type" value="Genomic_DNA"/>
</dbReference>
<keyword evidence="3" id="KW-0479">Metal-binding</keyword>
<dbReference type="PANTHER" id="PTHR37418:SF2">
    <property type="entry name" value="3-KETO-5-AMINOHEXANOATE CLEAVAGE ENZYME"/>
    <property type="match status" value="1"/>
</dbReference>
<protein>
    <recommendedName>
        <fullName evidence="6">3-keto-5-aminohexanoate cleavage enzyme</fullName>
    </recommendedName>
</protein>
<gene>
    <name evidence="5" type="ORF">S06H3_10132</name>
</gene>
<organism evidence="5">
    <name type="scientific">marine sediment metagenome</name>
    <dbReference type="NCBI Taxonomy" id="412755"/>
    <lineage>
        <taxon>unclassified sequences</taxon>
        <taxon>metagenomes</taxon>
        <taxon>ecological metagenomes</taxon>
    </lineage>
</organism>
<comment type="cofactor">
    <cofactor evidence="1">
        <name>Zn(2+)</name>
        <dbReference type="ChEBI" id="CHEBI:29105"/>
    </cofactor>
</comment>
<keyword evidence="4" id="KW-0862">Zinc</keyword>
<comment type="caution">
    <text evidence="5">The sequence shown here is derived from an EMBL/GenBank/DDBJ whole genome shotgun (WGS) entry which is preliminary data.</text>
</comment>
<keyword evidence="2" id="KW-0808">Transferase</keyword>
<evidence type="ECO:0000313" key="5">
    <source>
        <dbReference type="EMBL" id="GAI05228.1"/>
    </source>
</evidence>
<reference evidence="5" key="1">
    <citation type="journal article" date="2014" name="Front. Microbiol.">
        <title>High frequency of phylogenetically diverse reductive dehalogenase-homologous genes in deep subseafloor sedimentary metagenomes.</title>
        <authorList>
            <person name="Kawai M."/>
            <person name="Futagami T."/>
            <person name="Toyoda A."/>
            <person name="Takaki Y."/>
            <person name="Nishi S."/>
            <person name="Hori S."/>
            <person name="Arai W."/>
            <person name="Tsubouchi T."/>
            <person name="Morono Y."/>
            <person name="Uchiyama I."/>
            <person name="Ito T."/>
            <person name="Fujiyama A."/>
            <person name="Inagaki F."/>
            <person name="Takami H."/>
        </authorList>
    </citation>
    <scope>NUCLEOTIDE SEQUENCE</scope>
    <source>
        <strain evidence="5">Expedition CK06-06</strain>
    </source>
</reference>